<dbReference type="Proteomes" id="UP000001699">
    <property type="component" value="Unassembled WGS sequence"/>
</dbReference>
<reference evidence="2 3" key="1">
    <citation type="journal article" date="2008" name="PLoS Genet.">
        <title>Genomic islands in the pathogenic filamentous fungus Aspergillus fumigatus.</title>
        <authorList>
            <person name="Fedorova N.D."/>
            <person name="Khaldi N."/>
            <person name="Joardar V.S."/>
            <person name="Maiti R."/>
            <person name="Amedeo P."/>
            <person name="Anderson M.J."/>
            <person name="Crabtree J."/>
            <person name="Silva J.C."/>
            <person name="Badger J.H."/>
            <person name="Albarraq A."/>
            <person name="Angiuoli S."/>
            <person name="Bussey H."/>
            <person name="Bowyer P."/>
            <person name="Cotty P.J."/>
            <person name="Dyer P.S."/>
            <person name="Egan A."/>
            <person name="Galens K."/>
            <person name="Fraser-Liggett C.M."/>
            <person name="Haas B.J."/>
            <person name="Inman J.M."/>
            <person name="Kent R."/>
            <person name="Lemieux S."/>
            <person name="Malavazi I."/>
            <person name="Orvis J."/>
            <person name="Roemer T."/>
            <person name="Ronning C.M."/>
            <person name="Sundaram J.P."/>
            <person name="Sutton G."/>
            <person name="Turner G."/>
            <person name="Venter J.C."/>
            <person name="White O.R."/>
            <person name="Whitty B.R."/>
            <person name="Youngman P."/>
            <person name="Wolfe K.H."/>
            <person name="Goldman G.H."/>
            <person name="Wortman J.R."/>
            <person name="Jiang B."/>
            <person name="Denning D.W."/>
            <person name="Nierman W.C."/>
        </authorList>
    </citation>
    <scope>NUCLEOTIDE SEQUENCE [LARGE SCALE GENOMIC DNA]</scope>
    <source>
        <strain evidence="3">CBS 144.89 / FGSC A1163 / CEA10</strain>
    </source>
</reference>
<dbReference type="VEuPathDB" id="FungiDB:AFUB_080450"/>
<evidence type="ECO:0000256" key="1">
    <source>
        <dbReference type="SAM" id="MobiDB-lite"/>
    </source>
</evidence>
<dbReference type="EMBL" id="DS499600">
    <property type="protein sequence ID" value="EDP48610.1"/>
    <property type="molecule type" value="Genomic_DNA"/>
</dbReference>
<dbReference type="HOGENOM" id="CLU_2482933_0_0_1"/>
<protein>
    <submittedName>
        <fullName evidence="2">Uncharacterized protein</fullName>
    </submittedName>
</protein>
<keyword evidence="3" id="KW-1185">Reference proteome</keyword>
<gene>
    <name evidence="2" type="ORF">AFUB_080450</name>
</gene>
<accession>B0Y9B7</accession>
<feature type="compositionally biased region" description="Basic residues" evidence="1">
    <location>
        <begin position="1"/>
        <end position="10"/>
    </location>
</feature>
<dbReference type="AlphaFoldDB" id="B0Y9B7"/>
<proteinExistence type="predicted"/>
<organism evidence="2 3">
    <name type="scientific">Aspergillus fumigatus (strain CBS 144.89 / FGSC A1163 / CEA10)</name>
    <name type="common">Neosartorya fumigata</name>
    <dbReference type="NCBI Taxonomy" id="451804"/>
    <lineage>
        <taxon>Eukaryota</taxon>
        <taxon>Fungi</taxon>
        <taxon>Dikarya</taxon>
        <taxon>Ascomycota</taxon>
        <taxon>Pezizomycotina</taxon>
        <taxon>Eurotiomycetes</taxon>
        <taxon>Eurotiomycetidae</taxon>
        <taxon>Eurotiales</taxon>
        <taxon>Aspergillaceae</taxon>
        <taxon>Aspergillus</taxon>
        <taxon>Aspergillus subgen. Fumigati</taxon>
    </lineage>
</organism>
<evidence type="ECO:0000313" key="3">
    <source>
        <dbReference type="Proteomes" id="UP000001699"/>
    </source>
</evidence>
<name>B0Y9B7_ASPFC</name>
<evidence type="ECO:0000313" key="2">
    <source>
        <dbReference type="EMBL" id="EDP48610.1"/>
    </source>
</evidence>
<feature type="region of interest" description="Disordered" evidence="1">
    <location>
        <begin position="1"/>
        <end position="38"/>
    </location>
</feature>
<sequence>MSYWRHKKRLVSLSASHHPQTRRGPVARRMPAPGHGSRVALSTSMDYRFLGAVAHFGEERDVPEIDRLQLRQLPLDSMDARSDGTMK</sequence>